<dbReference type="EMBL" id="BSXS01002274">
    <property type="protein sequence ID" value="GME78661.1"/>
    <property type="molecule type" value="Genomic_DNA"/>
</dbReference>
<sequence>MDIDTAPIYDLTDDITIEFLRISNDFAIPEVQSSIDQLPNDLERLEIKADGYFRTDPDNCTICLADALSFEKFTTLKVLEFYCSNNAGSFNVSTFPSVDQLGCAAPQHLNGCFSEGILNLTLN</sequence>
<reference evidence="1" key="1">
    <citation type="submission" date="2023-04" db="EMBL/GenBank/DDBJ databases">
        <title>Ambrosiozyma monospora NBRC 10751.</title>
        <authorList>
            <person name="Ichikawa N."/>
            <person name="Sato H."/>
            <person name="Tonouchi N."/>
        </authorList>
    </citation>
    <scope>NUCLEOTIDE SEQUENCE</scope>
    <source>
        <strain evidence="1">NBRC 10751</strain>
    </source>
</reference>
<organism evidence="1 2">
    <name type="scientific">Ambrosiozyma monospora</name>
    <name type="common">Yeast</name>
    <name type="synonym">Endomycopsis monosporus</name>
    <dbReference type="NCBI Taxonomy" id="43982"/>
    <lineage>
        <taxon>Eukaryota</taxon>
        <taxon>Fungi</taxon>
        <taxon>Dikarya</taxon>
        <taxon>Ascomycota</taxon>
        <taxon>Saccharomycotina</taxon>
        <taxon>Pichiomycetes</taxon>
        <taxon>Pichiales</taxon>
        <taxon>Pichiaceae</taxon>
        <taxon>Ambrosiozyma</taxon>
    </lineage>
</organism>
<protein>
    <submittedName>
        <fullName evidence="1">Unnamed protein product</fullName>
    </submittedName>
</protein>
<dbReference type="Proteomes" id="UP001165064">
    <property type="component" value="Unassembled WGS sequence"/>
</dbReference>
<evidence type="ECO:0000313" key="1">
    <source>
        <dbReference type="EMBL" id="GME78661.1"/>
    </source>
</evidence>
<name>A0ACB5T130_AMBMO</name>
<comment type="caution">
    <text evidence="1">The sequence shown here is derived from an EMBL/GenBank/DDBJ whole genome shotgun (WGS) entry which is preliminary data.</text>
</comment>
<evidence type="ECO:0000313" key="2">
    <source>
        <dbReference type="Proteomes" id="UP001165064"/>
    </source>
</evidence>
<proteinExistence type="predicted"/>
<accession>A0ACB5T130</accession>
<keyword evidence="2" id="KW-1185">Reference proteome</keyword>
<gene>
    <name evidence="1" type="ORF">Amon02_000354900</name>
</gene>